<feature type="domain" description="WxL" evidence="3">
    <location>
        <begin position="38"/>
        <end position="284"/>
    </location>
</feature>
<accession>A0A9Q8Y3K7</accession>
<dbReference type="Pfam" id="PF13731">
    <property type="entry name" value="WxL"/>
    <property type="match status" value="1"/>
</dbReference>
<evidence type="ECO:0000259" key="3">
    <source>
        <dbReference type="Pfam" id="PF13731"/>
    </source>
</evidence>
<dbReference type="Proteomes" id="UP001056730">
    <property type="component" value="Chromosome"/>
</dbReference>
<feature type="region of interest" description="Disordered" evidence="1">
    <location>
        <begin position="29"/>
        <end position="88"/>
    </location>
</feature>
<gene>
    <name evidence="4" type="ORF">LMK00_05390</name>
</gene>
<keyword evidence="2" id="KW-0732">Signal</keyword>
<dbReference type="AlphaFoldDB" id="A0A9Q8Y3K7"/>
<dbReference type="RefSeq" id="WP_252175885.1">
    <property type="nucleotide sequence ID" value="NZ_CP086395.1"/>
</dbReference>
<evidence type="ECO:0000256" key="2">
    <source>
        <dbReference type="SAM" id="SignalP"/>
    </source>
</evidence>
<dbReference type="KEGG" id="lfo:LMK00_05390"/>
<feature type="signal peptide" evidence="2">
    <location>
        <begin position="1"/>
        <end position="28"/>
    </location>
</feature>
<proteinExistence type="predicted"/>
<evidence type="ECO:0000313" key="4">
    <source>
        <dbReference type="EMBL" id="USJ21433.1"/>
    </source>
</evidence>
<feature type="compositionally biased region" description="Pro residues" evidence="1">
    <location>
        <begin position="58"/>
        <end position="71"/>
    </location>
</feature>
<name>A0A9Q8Y3K7_9LACT</name>
<evidence type="ECO:0000313" key="5">
    <source>
        <dbReference type="Proteomes" id="UP001056730"/>
    </source>
</evidence>
<protein>
    <submittedName>
        <fullName evidence="4">WxL domain-containing protein</fullName>
    </submittedName>
</protein>
<dbReference type="InterPro" id="IPR027994">
    <property type="entry name" value="WxL_dom"/>
</dbReference>
<reference evidence="4" key="1">
    <citation type="journal article" date="2022" name="Front. Microbiol.">
        <title>Feed Insects as a Reservoir of Granadaene-Producing Lactococci.</title>
        <authorList>
            <person name="Neuzil-Bunesova V."/>
            <person name="Ramirez Garcia A."/>
            <person name="Modrackova N."/>
            <person name="Makovska M."/>
            <person name="Sabolova M."/>
            <person name="Sproer C."/>
            <person name="Bunk B."/>
            <person name="Blom J."/>
            <person name="Schwab C."/>
        </authorList>
    </citation>
    <scope>NUCLEOTIDE SEQUENCE</scope>
    <source>
        <strain evidence="4">I4/6O</strain>
    </source>
</reference>
<evidence type="ECO:0000256" key="1">
    <source>
        <dbReference type="SAM" id="MobiDB-lite"/>
    </source>
</evidence>
<dbReference type="EMBL" id="CP086395">
    <property type="protein sequence ID" value="USJ21433.1"/>
    <property type="molecule type" value="Genomic_DNA"/>
</dbReference>
<feature type="chain" id="PRO_5040138416" evidence="2">
    <location>
        <begin position="29"/>
        <end position="293"/>
    </location>
</feature>
<sequence length="293" mass="31381">MKKTLLSTVLISSVVLGSALIATQTAHADQNGTPRGALQSQGSVKFFPDTDPIDPIDPVGPTPNPIDPVNPDPDDDDPTPTPGTDGPLSLNYVPDLYFGLNKISIDDQIYNAYATPTVDKTNPANPVPTGKYVPIYTQVTDERGAYTGWTLTVAQKDKFTSEDLKSDLGDATEISFKNQALFGTWANATQPSILATDGITLLPDNQDHVVMSAAANEGEGTWASRWGDVSQEQRYTVDSQDPNAEPTLQEANVDTSVQLKVPGSVEKLATRYVTDLNWTLSDTPADVTPDSAS</sequence>
<feature type="compositionally biased region" description="Polar residues" evidence="1">
    <location>
        <begin position="29"/>
        <end position="43"/>
    </location>
</feature>
<organism evidence="4 5">
    <name type="scientific">Lactococcus formosensis</name>
    <dbReference type="NCBI Taxonomy" id="1281486"/>
    <lineage>
        <taxon>Bacteria</taxon>
        <taxon>Bacillati</taxon>
        <taxon>Bacillota</taxon>
        <taxon>Bacilli</taxon>
        <taxon>Lactobacillales</taxon>
        <taxon>Streptococcaceae</taxon>
        <taxon>Lactococcus</taxon>
    </lineage>
</organism>